<dbReference type="PANTHER" id="PTHR46481:SF8">
    <property type="entry name" value="ZINC FINGER BED DOMAIN-CONTAINING PROTEIN RICESLEEPER 1-LIKE"/>
    <property type="match status" value="1"/>
</dbReference>
<comment type="subcellular location">
    <subcellularLocation>
        <location evidence="1">Nucleus</location>
    </subcellularLocation>
</comment>
<dbReference type="EMBL" id="JAUIZM010000001">
    <property type="protein sequence ID" value="KAK1402710.1"/>
    <property type="molecule type" value="Genomic_DNA"/>
</dbReference>
<dbReference type="SMART" id="SM00614">
    <property type="entry name" value="ZnF_BED"/>
    <property type="match status" value="1"/>
</dbReference>
<evidence type="ECO:0000256" key="5">
    <source>
        <dbReference type="ARBA" id="ARBA00023015"/>
    </source>
</evidence>
<evidence type="ECO:0000256" key="4">
    <source>
        <dbReference type="ARBA" id="ARBA00022833"/>
    </source>
</evidence>
<evidence type="ECO:0000256" key="1">
    <source>
        <dbReference type="ARBA" id="ARBA00004123"/>
    </source>
</evidence>
<evidence type="ECO:0000256" key="3">
    <source>
        <dbReference type="ARBA" id="ARBA00022771"/>
    </source>
</evidence>
<accession>A0AAD8JDT9</accession>
<evidence type="ECO:0000256" key="6">
    <source>
        <dbReference type="ARBA" id="ARBA00023125"/>
    </source>
</evidence>
<comment type="caution">
    <text evidence="12">The sequence shown here is derived from an EMBL/GenBank/DDBJ whole genome shotgun (WGS) entry which is preliminary data.</text>
</comment>
<keyword evidence="6" id="KW-0238">DNA-binding</keyword>
<feature type="domain" description="BED-type" evidence="11">
    <location>
        <begin position="61"/>
        <end position="118"/>
    </location>
</feature>
<keyword evidence="5" id="KW-0805">Transcription regulation</keyword>
<keyword evidence="8" id="KW-0539">Nucleus</keyword>
<dbReference type="GO" id="GO:0003677">
    <property type="term" value="F:DNA binding"/>
    <property type="evidence" value="ECO:0007669"/>
    <property type="project" value="UniProtKB-KW"/>
</dbReference>
<proteinExistence type="predicted"/>
<evidence type="ECO:0000313" key="12">
    <source>
        <dbReference type="EMBL" id="KAK1402710.1"/>
    </source>
</evidence>
<dbReference type="SUPFAM" id="SSF57667">
    <property type="entry name" value="beta-beta-alpha zinc fingers"/>
    <property type="match status" value="1"/>
</dbReference>
<evidence type="ECO:0000256" key="2">
    <source>
        <dbReference type="ARBA" id="ARBA00022723"/>
    </source>
</evidence>
<evidence type="ECO:0000259" key="11">
    <source>
        <dbReference type="PROSITE" id="PS50808"/>
    </source>
</evidence>
<keyword evidence="7" id="KW-0804">Transcription</keyword>
<dbReference type="Proteomes" id="UP001237642">
    <property type="component" value="Unassembled WGS sequence"/>
</dbReference>
<keyword evidence="3 9" id="KW-0863">Zinc-finger</keyword>
<evidence type="ECO:0000256" key="7">
    <source>
        <dbReference type="ARBA" id="ARBA00023163"/>
    </source>
</evidence>
<dbReference type="InterPro" id="IPR012337">
    <property type="entry name" value="RNaseH-like_sf"/>
</dbReference>
<dbReference type="GO" id="GO:0005634">
    <property type="term" value="C:nucleus"/>
    <property type="evidence" value="ECO:0007669"/>
    <property type="project" value="UniProtKB-SubCell"/>
</dbReference>
<evidence type="ECO:0000256" key="10">
    <source>
        <dbReference type="SAM" id="MobiDB-lite"/>
    </source>
</evidence>
<dbReference type="PANTHER" id="PTHR46481">
    <property type="entry name" value="ZINC FINGER BED DOMAIN-CONTAINING PROTEIN 4"/>
    <property type="match status" value="1"/>
</dbReference>
<dbReference type="InterPro" id="IPR052035">
    <property type="entry name" value="ZnF_BED_domain_contain"/>
</dbReference>
<feature type="region of interest" description="Disordered" evidence="10">
    <location>
        <begin position="1"/>
        <end position="59"/>
    </location>
</feature>
<dbReference type="Gene3D" id="1.10.10.1070">
    <property type="entry name" value="Zinc finger, BED domain-containing"/>
    <property type="match status" value="1"/>
</dbReference>
<dbReference type="PROSITE" id="PS50808">
    <property type="entry name" value="ZF_BED"/>
    <property type="match status" value="1"/>
</dbReference>
<keyword evidence="4" id="KW-0862">Zinc</keyword>
<dbReference type="InterPro" id="IPR008906">
    <property type="entry name" value="HATC_C_dom"/>
</dbReference>
<evidence type="ECO:0000256" key="9">
    <source>
        <dbReference type="PROSITE-ProRule" id="PRU00027"/>
    </source>
</evidence>
<protein>
    <recommendedName>
        <fullName evidence="11">BED-type domain-containing protein</fullName>
    </recommendedName>
</protein>
<dbReference type="GO" id="GO:0046983">
    <property type="term" value="F:protein dimerization activity"/>
    <property type="evidence" value="ECO:0007669"/>
    <property type="project" value="InterPro"/>
</dbReference>
<dbReference type="Pfam" id="PF05699">
    <property type="entry name" value="Dimer_Tnp_hAT"/>
    <property type="match status" value="1"/>
</dbReference>
<keyword evidence="2" id="KW-0479">Metal-binding</keyword>
<dbReference type="GO" id="GO:0008270">
    <property type="term" value="F:zinc ion binding"/>
    <property type="evidence" value="ECO:0007669"/>
    <property type="project" value="UniProtKB-KW"/>
</dbReference>
<gene>
    <name evidence="12" type="ORF">POM88_002315</name>
</gene>
<feature type="compositionally biased region" description="Basic and acidic residues" evidence="10">
    <location>
        <begin position="39"/>
        <end position="55"/>
    </location>
</feature>
<dbReference type="AlphaFoldDB" id="A0AAD8JDT9"/>
<feature type="compositionally biased region" description="Low complexity" evidence="10">
    <location>
        <begin position="11"/>
        <end position="30"/>
    </location>
</feature>
<dbReference type="InterPro" id="IPR003656">
    <property type="entry name" value="Znf_BED"/>
</dbReference>
<keyword evidence="13" id="KW-1185">Reference proteome</keyword>
<dbReference type="SUPFAM" id="SSF53098">
    <property type="entry name" value="Ribonuclease H-like"/>
    <property type="match status" value="1"/>
</dbReference>
<dbReference type="InterPro" id="IPR036236">
    <property type="entry name" value="Znf_C2H2_sf"/>
</dbReference>
<dbReference type="SUPFAM" id="SSF140996">
    <property type="entry name" value="Hermes dimerisation domain"/>
    <property type="match status" value="1"/>
</dbReference>
<reference evidence="12" key="2">
    <citation type="submission" date="2023-05" db="EMBL/GenBank/DDBJ databases">
        <authorList>
            <person name="Schelkunov M.I."/>
        </authorList>
    </citation>
    <scope>NUCLEOTIDE SEQUENCE</scope>
    <source>
        <strain evidence="12">Hsosn_3</strain>
        <tissue evidence="12">Leaf</tissue>
    </source>
</reference>
<evidence type="ECO:0000256" key="8">
    <source>
        <dbReference type="ARBA" id="ARBA00023242"/>
    </source>
</evidence>
<sequence length="405" mass="45852">METFFPPIDVPSPTLNTNPTPTSDPLDTNPTPNPSPEPIELKSPKKEKDNDDLLNTKKKPTRTSDVWDHFLKIKGGNPNDPRCKCKYCGMDYACHSTRVGTSSLWGHLKKCKKYPNNVADKKQKVLSFKRGIDGEGSLLVATFNKVRCRNALAKFVVKDEQAFNVVEGAGFKDFINELQPRFVVPSRMTVTRDIYTLFCNERLKLRKELTVDGQKVESVLHRLYACYNIGVDGVSTKDGTCNSASKTINKEKRQRRLLENYMQQQQLETTEKKNDVDIYLAEEPLNPMIAQFDILLWWKDNASRYKTLSMIAKDILAIPVSTVASESAFSTSGRILDPFRSSLSPKMLEALVCTQSWLKGRHDGIKSDTYLDETYSYEFLEHEEGNPGIMKECAEPSGKTINIDD</sequence>
<dbReference type="Pfam" id="PF02892">
    <property type="entry name" value="zf-BED"/>
    <property type="match status" value="1"/>
</dbReference>
<organism evidence="12 13">
    <name type="scientific">Heracleum sosnowskyi</name>
    <dbReference type="NCBI Taxonomy" id="360622"/>
    <lineage>
        <taxon>Eukaryota</taxon>
        <taxon>Viridiplantae</taxon>
        <taxon>Streptophyta</taxon>
        <taxon>Embryophyta</taxon>
        <taxon>Tracheophyta</taxon>
        <taxon>Spermatophyta</taxon>
        <taxon>Magnoliopsida</taxon>
        <taxon>eudicotyledons</taxon>
        <taxon>Gunneridae</taxon>
        <taxon>Pentapetalae</taxon>
        <taxon>asterids</taxon>
        <taxon>campanulids</taxon>
        <taxon>Apiales</taxon>
        <taxon>Apiaceae</taxon>
        <taxon>Apioideae</taxon>
        <taxon>apioid superclade</taxon>
        <taxon>Tordylieae</taxon>
        <taxon>Tordyliinae</taxon>
        <taxon>Heracleum</taxon>
    </lineage>
</organism>
<name>A0AAD8JDT9_9APIA</name>
<evidence type="ECO:0000313" key="13">
    <source>
        <dbReference type="Proteomes" id="UP001237642"/>
    </source>
</evidence>
<reference evidence="12" key="1">
    <citation type="submission" date="2023-02" db="EMBL/GenBank/DDBJ databases">
        <title>Genome of toxic invasive species Heracleum sosnowskyi carries increased number of genes despite the absence of recent whole-genome duplications.</title>
        <authorList>
            <person name="Schelkunov M."/>
            <person name="Shtratnikova V."/>
            <person name="Makarenko M."/>
            <person name="Klepikova A."/>
            <person name="Omelchenko D."/>
            <person name="Novikova G."/>
            <person name="Obukhova E."/>
            <person name="Bogdanov V."/>
            <person name="Penin A."/>
            <person name="Logacheva M."/>
        </authorList>
    </citation>
    <scope>NUCLEOTIDE SEQUENCE</scope>
    <source>
        <strain evidence="12">Hsosn_3</strain>
        <tissue evidence="12">Leaf</tissue>
    </source>
</reference>